<feature type="compositionally biased region" description="Basic residues" evidence="1">
    <location>
        <begin position="422"/>
        <end position="441"/>
    </location>
</feature>
<feature type="compositionally biased region" description="Basic residues" evidence="1">
    <location>
        <begin position="509"/>
        <end position="521"/>
    </location>
</feature>
<evidence type="ECO:0000313" key="3">
    <source>
        <dbReference type="Proteomes" id="UP001292094"/>
    </source>
</evidence>
<name>A0AAE1NP27_9EUCA</name>
<feature type="region of interest" description="Disordered" evidence="1">
    <location>
        <begin position="222"/>
        <end position="328"/>
    </location>
</feature>
<evidence type="ECO:0000313" key="2">
    <source>
        <dbReference type="EMBL" id="KAK4292649.1"/>
    </source>
</evidence>
<proteinExistence type="predicted"/>
<organism evidence="2 3">
    <name type="scientific">Petrolisthes manimaculis</name>
    <dbReference type="NCBI Taxonomy" id="1843537"/>
    <lineage>
        <taxon>Eukaryota</taxon>
        <taxon>Metazoa</taxon>
        <taxon>Ecdysozoa</taxon>
        <taxon>Arthropoda</taxon>
        <taxon>Crustacea</taxon>
        <taxon>Multicrustacea</taxon>
        <taxon>Malacostraca</taxon>
        <taxon>Eumalacostraca</taxon>
        <taxon>Eucarida</taxon>
        <taxon>Decapoda</taxon>
        <taxon>Pleocyemata</taxon>
        <taxon>Anomura</taxon>
        <taxon>Galatheoidea</taxon>
        <taxon>Porcellanidae</taxon>
        <taxon>Petrolisthes</taxon>
    </lineage>
</organism>
<keyword evidence="3" id="KW-1185">Reference proteome</keyword>
<dbReference type="Proteomes" id="UP001292094">
    <property type="component" value="Unassembled WGS sequence"/>
</dbReference>
<dbReference type="EMBL" id="JAWZYT010004768">
    <property type="protein sequence ID" value="KAK4292649.1"/>
    <property type="molecule type" value="Genomic_DNA"/>
</dbReference>
<feature type="compositionally biased region" description="Basic residues" evidence="1">
    <location>
        <begin position="529"/>
        <end position="541"/>
    </location>
</feature>
<feature type="compositionally biased region" description="Basic and acidic residues" evidence="1">
    <location>
        <begin position="229"/>
        <end position="239"/>
    </location>
</feature>
<feature type="region of interest" description="Disordered" evidence="1">
    <location>
        <begin position="414"/>
        <end position="565"/>
    </location>
</feature>
<feature type="compositionally biased region" description="Basic and acidic residues" evidence="1">
    <location>
        <begin position="548"/>
        <end position="565"/>
    </location>
</feature>
<evidence type="ECO:0000256" key="1">
    <source>
        <dbReference type="SAM" id="MobiDB-lite"/>
    </source>
</evidence>
<feature type="region of interest" description="Disordered" evidence="1">
    <location>
        <begin position="151"/>
        <end position="185"/>
    </location>
</feature>
<dbReference type="AlphaFoldDB" id="A0AAE1NP27"/>
<feature type="compositionally biased region" description="Basic residues" evidence="1">
    <location>
        <begin position="469"/>
        <end position="481"/>
    </location>
</feature>
<feature type="compositionally biased region" description="Basic residues" evidence="1">
    <location>
        <begin position="449"/>
        <end position="461"/>
    </location>
</feature>
<sequence>MIRWLIYRSLATNLCDNLPADPPSLSLVQLAMVSAPERLVGCGYVVVSCERCCLTLVGSPYNGGGDYIVTLASSASHLRLDTVLCSGLSGELKATRSNQTGVVESTSYHVRAAQHTHQQVYTVKQSSNISQKKVLRSVKIWTYFALSPFPRRRSRKSCTPGRDSTSSSAPSTPTPTPKTRSVGIQTPVLQRRGLMSGLGDPPSTPSSLRRLKEKTLGAWQASPLVSRRAVRDTSRDTSRESSITPRPIRKAISPPPPPPPPPDLSHSPPLTRRLESLTVTSSRSSLSSHEPPPTPPSSCHSSSLHFDGPPTPSFPRRRHPSDSSLDSEGAHVVHVGAAGMGVGGQRSLGRDVVLREGNGGRREMIRESEGRREMIRESVRMSQCVVWECLPFTTRKRNNNNNNNNNLHHYYQENHFDSSNGRKGRGKKGIWKGRGGKKGIRKGGGEKKGIRKGGGGKKGIRKGGGEKKGIRKGGGGKKGIRKGGGEKKGIRKGGGGKKGIRKGGGEKKGIRKGGGGKKGIRKGGGEKKGIRKGGGGKKGIRKGGGACRMEEGGGKKGICKEEYRK</sequence>
<gene>
    <name evidence="2" type="ORF">Pmani_034604</name>
</gene>
<reference evidence="2" key="1">
    <citation type="submission" date="2023-11" db="EMBL/GenBank/DDBJ databases">
        <title>Genome assemblies of two species of porcelain crab, Petrolisthes cinctipes and Petrolisthes manimaculis (Anomura: Porcellanidae).</title>
        <authorList>
            <person name="Angst P."/>
        </authorList>
    </citation>
    <scope>NUCLEOTIDE SEQUENCE</scope>
    <source>
        <strain evidence="2">PB745_02</strain>
        <tissue evidence="2">Gill</tissue>
    </source>
</reference>
<accession>A0AAE1NP27</accession>
<feature type="compositionally biased region" description="Low complexity" evidence="1">
    <location>
        <begin position="264"/>
        <end position="289"/>
    </location>
</feature>
<feature type="compositionally biased region" description="Pro residues" evidence="1">
    <location>
        <begin position="253"/>
        <end position="263"/>
    </location>
</feature>
<feature type="compositionally biased region" description="Basic residues" evidence="1">
    <location>
        <begin position="489"/>
        <end position="501"/>
    </location>
</feature>
<comment type="caution">
    <text evidence="2">The sequence shown here is derived from an EMBL/GenBank/DDBJ whole genome shotgun (WGS) entry which is preliminary data.</text>
</comment>
<protein>
    <submittedName>
        <fullName evidence="2">Uncharacterized protein</fullName>
    </submittedName>
</protein>